<keyword evidence="3" id="KW-0812">Transmembrane</keyword>
<dbReference type="GO" id="GO:0005615">
    <property type="term" value="C:extracellular space"/>
    <property type="evidence" value="ECO:0007669"/>
    <property type="project" value="TreeGrafter"/>
</dbReference>
<evidence type="ECO:0000256" key="1">
    <source>
        <dbReference type="ARBA" id="ARBA00023180"/>
    </source>
</evidence>
<dbReference type="Gene3D" id="3.30.500.10">
    <property type="entry name" value="MHC class I-like antigen recognition-like"/>
    <property type="match status" value="1"/>
</dbReference>
<sequence length="454" mass="50991">MLFLQLPLLAVLLPGGDNKDDSEFPLSGTFLSPFSLLLNISFCPHCICSFATEFQGTVSIQIIQISSFYNRSWVQTLGSGWLGELQTHGWGSNSGTIFFLWPWPKGNFSSEEWMELEKLFHMSSIGNLQAFHDHASQRQLEYPFEVQITAGCELHFREASVGFMQVAYEGSDFFSFQNIGVAISKGWNKARGLAVHWPQSWSWPSEAGLSHVWLLIKTDLGDDEQEHAGTQRSDILPNADGTWYLLVSLDFEATEAAGLSCRMRHSSLGGQYIILYWEHHSSMGLTFLAVRVPLVLLTALAFWFRKRWELRMGAQGKENVQRDLGQVAAAAHVSYEREQRSGEEAWQRQTGREEGEQKQMEEEDGGGRQQENEAPDGDGSKEERPSSSVIVVYLLCARAGQQLGNEEVVPALRVGEQIQPQTPLKTVEQRKVYKGAFQISFEKGGSFVPNSEKI</sequence>
<dbReference type="Proteomes" id="UP000551758">
    <property type="component" value="Unassembled WGS sequence"/>
</dbReference>
<dbReference type="InterPro" id="IPR011162">
    <property type="entry name" value="MHC_I/II-like_Ag-recog"/>
</dbReference>
<dbReference type="GO" id="GO:0001916">
    <property type="term" value="P:positive regulation of T cell mediated cytotoxicity"/>
    <property type="evidence" value="ECO:0007669"/>
    <property type="project" value="TreeGrafter"/>
</dbReference>
<keyword evidence="3" id="KW-0472">Membrane</keyword>
<evidence type="ECO:0000313" key="7">
    <source>
        <dbReference type="Proteomes" id="UP000551758"/>
    </source>
</evidence>
<dbReference type="GO" id="GO:0009897">
    <property type="term" value="C:external side of plasma membrane"/>
    <property type="evidence" value="ECO:0007669"/>
    <property type="project" value="TreeGrafter"/>
</dbReference>
<feature type="domain" description="MHC class I-like antigen recognition-like" evidence="5">
    <location>
        <begin position="52"/>
        <end position="180"/>
    </location>
</feature>
<dbReference type="SUPFAM" id="SSF48726">
    <property type="entry name" value="Immunoglobulin"/>
    <property type="match status" value="1"/>
</dbReference>
<evidence type="ECO:0000259" key="5">
    <source>
        <dbReference type="Pfam" id="PF16497"/>
    </source>
</evidence>
<feature type="signal peptide" evidence="4">
    <location>
        <begin position="1"/>
        <end position="18"/>
    </location>
</feature>
<organism evidence="6 7">
    <name type="scientific">Diceros bicornis minor</name>
    <name type="common">South-central black rhinoceros</name>
    <dbReference type="NCBI Taxonomy" id="77932"/>
    <lineage>
        <taxon>Eukaryota</taxon>
        <taxon>Metazoa</taxon>
        <taxon>Chordata</taxon>
        <taxon>Craniata</taxon>
        <taxon>Vertebrata</taxon>
        <taxon>Euteleostomi</taxon>
        <taxon>Mammalia</taxon>
        <taxon>Eutheria</taxon>
        <taxon>Laurasiatheria</taxon>
        <taxon>Perissodactyla</taxon>
        <taxon>Rhinocerotidae</taxon>
        <taxon>Diceros</taxon>
    </lineage>
</organism>
<dbReference type="Gene3D" id="2.60.40.10">
    <property type="entry name" value="Immunoglobulins"/>
    <property type="match status" value="1"/>
</dbReference>
<dbReference type="PANTHER" id="PTHR16675">
    <property type="entry name" value="MHC CLASS I-RELATED"/>
    <property type="match status" value="1"/>
</dbReference>
<dbReference type="EMBL" id="JACDTQ010002158">
    <property type="protein sequence ID" value="KAF5920119.1"/>
    <property type="molecule type" value="Genomic_DNA"/>
</dbReference>
<reference evidence="6 7" key="1">
    <citation type="journal article" date="2020" name="Mol. Biol. Evol.">
        <title>Interspecific Gene Flow and the Evolution of Specialization in Black and White Rhinoceros.</title>
        <authorList>
            <person name="Moodley Y."/>
            <person name="Westbury M.V."/>
            <person name="Russo I.M."/>
            <person name="Gopalakrishnan S."/>
            <person name="Rakotoarivelo A."/>
            <person name="Olsen R.A."/>
            <person name="Prost S."/>
            <person name="Tunstall T."/>
            <person name="Ryder O.A."/>
            <person name="Dalen L."/>
            <person name="Bruford M.W."/>
        </authorList>
    </citation>
    <scope>NUCLEOTIDE SEQUENCE [LARGE SCALE GENOMIC DNA]</scope>
    <source>
        <strain evidence="6">SBR-YM</strain>
        <tissue evidence="6">Skin</tissue>
    </source>
</reference>
<dbReference type="GO" id="GO:0030883">
    <property type="term" value="F:endogenous lipid antigen binding"/>
    <property type="evidence" value="ECO:0007669"/>
    <property type="project" value="TreeGrafter"/>
</dbReference>
<feature type="region of interest" description="Disordered" evidence="2">
    <location>
        <begin position="333"/>
        <end position="385"/>
    </location>
</feature>
<dbReference type="GO" id="GO:0048007">
    <property type="term" value="P:antigen processing and presentation, exogenous lipid antigen via MHC class Ib"/>
    <property type="evidence" value="ECO:0007669"/>
    <property type="project" value="TreeGrafter"/>
</dbReference>
<dbReference type="Pfam" id="PF16497">
    <property type="entry name" value="MHC_I_3"/>
    <property type="match status" value="1"/>
</dbReference>
<feature type="chain" id="PRO_5029848623" description="MHC class I-like antigen recognition-like domain-containing protein" evidence="4">
    <location>
        <begin position="19"/>
        <end position="454"/>
    </location>
</feature>
<evidence type="ECO:0000313" key="6">
    <source>
        <dbReference type="EMBL" id="KAF5920119.1"/>
    </source>
</evidence>
<keyword evidence="4" id="KW-0732">Signal</keyword>
<dbReference type="GO" id="GO:0071723">
    <property type="term" value="F:lipopeptide binding"/>
    <property type="evidence" value="ECO:0007669"/>
    <property type="project" value="TreeGrafter"/>
</dbReference>
<evidence type="ECO:0000256" key="4">
    <source>
        <dbReference type="SAM" id="SignalP"/>
    </source>
</evidence>
<keyword evidence="3" id="KW-1133">Transmembrane helix</keyword>
<feature type="transmembrane region" description="Helical" evidence="3">
    <location>
        <begin position="283"/>
        <end position="304"/>
    </location>
</feature>
<dbReference type="InterPro" id="IPR011161">
    <property type="entry name" value="MHC_I-like_Ag-recog"/>
</dbReference>
<dbReference type="InterPro" id="IPR037055">
    <property type="entry name" value="MHC_I-like_Ag-recog_sf"/>
</dbReference>
<dbReference type="SUPFAM" id="SSF54452">
    <property type="entry name" value="MHC antigen-recognition domain"/>
    <property type="match status" value="1"/>
</dbReference>
<dbReference type="PANTHER" id="PTHR16675:SF160">
    <property type="entry name" value="T-CELL SURFACE GLYCOPROTEIN CD1A"/>
    <property type="match status" value="1"/>
</dbReference>
<dbReference type="InterPro" id="IPR013783">
    <property type="entry name" value="Ig-like_fold"/>
</dbReference>
<gene>
    <name evidence="6" type="ORF">HPG69_006389</name>
</gene>
<dbReference type="InterPro" id="IPR050208">
    <property type="entry name" value="MHC_class-I_related"/>
</dbReference>
<keyword evidence="1" id="KW-0325">Glycoprotein</keyword>
<comment type="caution">
    <text evidence="6">The sequence shown here is derived from an EMBL/GenBank/DDBJ whole genome shotgun (WGS) entry which is preliminary data.</text>
</comment>
<dbReference type="GO" id="GO:0048006">
    <property type="term" value="P:antigen processing and presentation, endogenous lipid antigen via MHC class Ib"/>
    <property type="evidence" value="ECO:0007669"/>
    <property type="project" value="TreeGrafter"/>
</dbReference>
<feature type="compositionally biased region" description="Basic and acidic residues" evidence="2">
    <location>
        <begin position="334"/>
        <end position="360"/>
    </location>
</feature>
<evidence type="ECO:0000256" key="2">
    <source>
        <dbReference type="SAM" id="MobiDB-lite"/>
    </source>
</evidence>
<dbReference type="InterPro" id="IPR036179">
    <property type="entry name" value="Ig-like_dom_sf"/>
</dbReference>
<dbReference type="AlphaFoldDB" id="A0A7J7EWH0"/>
<dbReference type="GO" id="GO:0006955">
    <property type="term" value="P:immune response"/>
    <property type="evidence" value="ECO:0007669"/>
    <property type="project" value="TreeGrafter"/>
</dbReference>
<protein>
    <recommendedName>
        <fullName evidence="5">MHC class I-like antigen recognition-like domain-containing protein</fullName>
    </recommendedName>
</protein>
<dbReference type="GO" id="GO:0030884">
    <property type="term" value="F:exogenous lipid antigen binding"/>
    <property type="evidence" value="ECO:0007669"/>
    <property type="project" value="TreeGrafter"/>
</dbReference>
<evidence type="ECO:0000256" key="3">
    <source>
        <dbReference type="SAM" id="Phobius"/>
    </source>
</evidence>
<proteinExistence type="predicted"/>
<accession>A0A7J7EWH0</accession>
<name>A0A7J7EWH0_DICBM</name>
<keyword evidence="7" id="KW-1185">Reference proteome</keyword>